<organism evidence="10 11">
    <name type="scientific">Methylobacterium crusticola</name>
    <dbReference type="NCBI Taxonomy" id="1697972"/>
    <lineage>
        <taxon>Bacteria</taxon>
        <taxon>Pseudomonadati</taxon>
        <taxon>Pseudomonadota</taxon>
        <taxon>Alphaproteobacteria</taxon>
        <taxon>Hyphomicrobiales</taxon>
        <taxon>Methylobacteriaceae</taxon>
        <taxon>Methylobacterium</taxon>
    </lineage>
</organism>
<keyword evidence="3" id="KW-1003">Cell membrane</keyword>
<keyword evidence="6 9" id="KW-1133">Transmembrane helix</keyword>
<evidence type="ECO:0000256" key="5">
    <source>
        <dbReference type="ARBA" id="ARBA00022692"/>
    </source>
</evidence>
<evidence type="ECO:0000256" key="8">
    <source>
        <dbReference type="ARBA" id="ARBA00035655"/>
    </source>
</evidence>
<comment type="similarity">
    <text evidence="8">Belongs to the TsuA/YedE (TC 9.B.102) family.</text>
</comment>
<dbReference type="EMBL" id="BPQH01000021">
    <property type="protein sequence ID" value="GJD52726.1"/>
    <property type="molecule type" value="Genomic_DNA"/>
</dbReference>
<dbReference type="PANTHER" id="PTHR30574:SF1">
    <property type="entry name" value="SULPHUR TRANSPORT DOMAIN-CONTAINING PROTEIN"/>
    <property type="match status" value="1"/>
</dbReference>
<evidence type="ECO:0000256" key="7">
    <source>
        <dbReference type="ARBA" id="ARBA00023136"/>
    </source>
</evidence>
<sequence length="153" mass="15253">MRRDAGSPAPQIPGHPMMIFASAFAGGLLIGLSAALFLLLNGRIAGISGLVAGLGRPADPSWRTGLAFLVGLVLGPPVFAVLAGAWPVMRIDASLPVLALAGLLVGFGTRLGSGCTSGHGVCGLARLSVRSAVAVLVFLGSGMLTVAVGRVLS</sequence>
<keyword evidence="2" id="KW-0813">Transport</keyword>
<keyword evidence="7 9" id="KW-0472">Membrane</keyword>
<protein>
    <recommendedName>
        <fullName evidence="12">YeeE/YedE family protein</fullName>
    </recommendedName>
</protein>
<evidence type="ECO:0000256" key="1">
    <source>
        <dbReference type="ARBA" id="ARBA00004429"/>
    </source>
</evidence>
<evidence type="ECO:0000256" key="6">
    <source>
        <dbReference type="ARBA" id="ARBA00022989"/>
    </source>
</evidence>
<dbReference type="Proteomes" id="UP001055167">
    <property type="component" value="Unassembled WGS sequence"/>
</dbReference>
<evidence type="ECO:0008006" key="12">
    <source>
        <dbReference type="Google" id="ProtNLM"/>
    </source>
</evidence>
<evidence type="ECO:0000256" key="4">
    <source>
        <dbReference type="ARBA" id="ARBA00022519"/>
    </source>
</evidence>
<comment type="subcellular location">
    <subcellularLocation>
        <location evidence="1">Cell inner membrane</location>
        <topology evidence="1">Multi-pass membrane protein</topology>
    </subcellularLocation>
</comment>
<evidence type="ECO:0000256" key="9">
    <source>
        <dbReference type="SAM" id="Phobius"/>
    </source>
</evidence>
<keyword evidence="5 9" id="KW-0812">Transmembrane</keyword>
<feature type="transmembrane region" description="Helical" evidence="9">
    <location>
        <begin position="17"/>
        <end position="40"/>
    </location>
</feature>
<gene>
    <name evidence="10" type="ORF">OPKNFCMD_5493</name>
</gene>
<accession>A0ABQ4R4V6</accession>
<proteinExistence type="inferred from homology"/>
<comment type="caution">
    <text evidence="10">The sequence shown here is derived from an EMBL/GenBank/DDBJ whole genome shotgun (WGS) entry which is preliminary data.</text>
</comment>
<dbReference type="PANTHER" id="PTHR30574">
    <property type="entry name" value="INNER MEMBRANE PROTEIN YEDE"/>
    <property type="match status" value="1"/>
</dbReference>
<reference evidence="10" key="2">
    <citation type="submission" date="2021-08" db="EMBL/GenBank/DDBJ databases">
        <authorList>
            <person name="Tani A."/>
            <person name="Ola A."/>
            <person name="Ogura Y."/>
            <person name="Katsura K."/>
            <person name="Hayashi T."/>
        </authorList>
    </citation>
    <scope>NUCLEOTIDE SEQUENCE</scope>
    <source>
        <strain evidence="10">KCTC 52305</strain>
    </source>
</reference>
<reference evidence="10" key="1">
    <citation type="journal article" date="2021" name="Front. Microbiol.">
        <title>Comprehensive Comparative Genomics and Phenotyping of Methylobacterium Species.</title>
        <authorList>
            <person name="Alessa O."/>
            <person name="Ogura Y."/>
            <person name="Fujitani Y."/>
            <person name="Takami H."/>
            <person name="Hayashi T."/>
            <person name="Sahin N."/>
            <person name="Tani A."/>
        </authorList>
    </citation>
    <scope>NUCLEOTIDE SEQUENCE</scope>
    <source>
        <strain evidence="10">KCTC 52305</strain>
    </source>
</reference>
<evidence type="ECO:0000313" key="11">
    <source>
        <dbReference type="Proteomes" id="UP001055167"/>
    </source>
</evidence>
<evidence type="ECO:0000256" key="3">
    <source>
        <dbReference type="ARBA" id="ARBA00022475"/>
    </source>
</evidence>
<dbReference type="InterPro" id="IPR007272">
    <property type="entry name" value="Sulf_transp_TsuA/YedE"/>
</dbReference>
<feature type="transmembrane region" description="Helical" evidence="9">
    <location>
        <begin position="66"/>
        <end position="87"/>
    </location>
</feature>
<keyword evidence="4" id="KW-0997">Cell inner membrane</keyword>
<evidence type="ECO:0000313" key="10">
    <source>
        <dbReference type="EMBL" id="GJD52726.1"/>
    </source>
</evidence>
<evidence type="ECO:0000256" key="2">
    <source>
        <dbReference type="ARBA" id="ARBA00022448"/>
    </source>
</evidence>
<feature type="transmembrane region" description="Helical" evidence="9">
    <location>
        <begin position="132"/>
        <end position="152"/>
    </location>
</feature>
<feature type="transmembrane region" description="Helical" evidence="9">
    <location>
        <begin position="93"/>
        <end position="111"/>
    </location>
</feature>
<keyword evidence="11" id="KW-1185">Reference proteome</keyword>
<name>A0ABQ4R4V6_9HYPH</name>
<dbReference type="Pfam" id="PF04143">
    <property type="entry name" value="Sulf_transp"/>
    <property type="match status" value="1"/>
</dbReference>